<dbReference type="Gene3D" id="3.90.550.60">
    <property type="match status" value="1"/>
</dbReference>
<reference evidence="2" key="1">
    <citation type="journal article" date="2021" name="PeerJ">
        <title>Extensive microbial diversity within the chicken gut microbiome revealed by metagenomics and culture.</title>
        <authorList>
            <person name="Gilroy R."/>
            <person name="Ravi A."/>
            <person name="Getino M."/>
            <person name="Pursley I."/>
            <person name="Horton D.L."/>
            <person name="Alikhan N.F."/>
            <person name="Baker D."/>
            <person name="Gharbi K."/>
            <person name="Hall N."/>
            <person name="Watson M."/>
            <person name="Adriaenssens E.M."/>
            <person name="Foster-Nyarko E."/>
            <person name="Jarju S."/>
            <person name="Secka A."/>
            <person name="Antonio M."/>
            <person name="Oren A."/>
            <person name="Chaudhuri R.R."/>
            <person name="La Ragione R."/>
            <person name="Hildebrand F."/>
            <person name="Pallen M.J."/>
        </authorList>
    </citation>
    <scope>NUCLEOTIDE SEQUENCE</scope>
    <source>
        <strain evidence="2">ChiGjej2B2-7701</strain>
    </source>
</reference>
<keyword evidence="1" id="KW-0175">Coiled coil</keyword>
<name>A0A921INI1_9ACTN</name>
<sequence>MPAIKFANILLECNPRSTSYPALYCRSTQPFVRDHATGEWMLYDAGVFDFTTFFNALSVGKLRRYASAQRFFLHLQVKGAACTYVQTTADAFSAHPIKLDDTKRELPASDEWQAIDVELTVPSDAVIVGFELATDGPVLIGESYYSVEIDRPLRDVELVLATTTFKKEEFIEANIALIKESIIDSSEDIAQHFTMRVIDNGRTLDAGKLASDRVIISPNDNVGGAGGFTRGMIEAMEQTPRATHILLMDDDVAVSPESIKRTYNLLRMVNDEYAEAFISGAMLNYEIGEELWEDTGYMTKEGTFAPAKPQLRLNKFEDVVFNETFRVPSAITKLNSRYAAWWYCCIPISVIEKNGLPLPYFVRCDDAEYGVRCQPKFMTMNGLCIWHMSFHVRYNAAVERYQTTRNTMIAQCTTGFAPKSDFMREMHNNIRLELKKFGYDNAELVLDAFEDFMKGPDFIATPGMAEKTFMAANRNKEKLVPFDELERQVHAAGLTDFHIADIDRQLVDADAPRTRLQRLNDLATDNNQRFIVKEGKGYAVIPVIGWAYPAGAIRGKEYLIIIDWYNRMGALRKKDPERYAQISKRYKEDLKAYKRTIKQLRHDYSARRDELTSLAFWKRYLGMDK</sequence>
<evidence type="ECO:0000313" key="2">
    <source>
        <dbReference type="EMBL" id="HJG29838.1"/>
    </source>
</evidence>
<dbReference type="Proteomes" id="UP000746751">
    <property type="component" value="Unassembled WGS sequence"/>
</dbReference>
<dbReference type="SUPFAM" id="SSF53448">
    <property type="entry name" value="Nucleotide-diphospho-sugar transferases"/>
    <property type="match status" value="1"/>
</dbReference>
<reference evidence="2" key="2">
    <citation type="submission" date="2021-09" db="EMBL/GenBank/DDBJ databases">
        <authorList>
            <person name="Gilroy R."/>
        </authorList>
    </citation>
    <scope>NUCLEOTIDE SEQUENCE</scope>
    <source>
        <strain evidence="2">ChiGjej2B2-7701</strain>
    </source>
</reference>
<gene>
    <name evidence="2" type="ORF">K8U80_00380</name>
</gene>
<organism evidence="2 3">
    <name type="scientific">Collinsella ihumii</name>
    <dbReference type="NCBI Taxonomy" id="1720204"/>
    <lineage>
        <taxon>Bacteria</taxon>
        <taxon>Bacillati</taxon>
        <taxon>Actinomycetota</taxon>
        <taxon>Coriobacteriia</taxon>
        <taxon>Coriobacteriales</taxon>
        <taxon>Coriobacteriaceae</taxon>
        <taxon>Collinsella</taxon>
    </lineage>
</organism>
<dbReference type="EMBL" id="DYVF01000003">
    <property type="protein sequence ID" value="HJG29838.1"/>
    <property type="molecule type" value="Genomic_DNA"/>
</dbReference>
<evidence type="ECO:0000256" key="1">
    <source>
        <dbReference type="SAM" id="Coils"/>
    </source>
</evidence>
<feature type="coiled-coil region" evidence="1">
    <location>
        <begin position="583"/>
        <end position="610"/>
    </location>
</feature>
<proteinExistence type="predicted"/>
<evidence type="ECO:0000313" key="3">
    <source>
        <dbReference type="Proteomes" id="UP000746751"/>
    </source>
</evidence>
<comment type="caution">
    <text evidence="2">The sequence shown here is derived from an EMBL/GenBank/DDBJ whole genome shotgun (WGS) entry which is preliminary data.</text>
</comment>
<dbReference type="InterPro" id="IPR029044">
    <property type="entry name" value="Nucleotide-diphossugar_trans"/>
</dbReference>
<protein>
    <submittedName>
        <fullName evidence="2">Glycosyltransferase family 2 protein</fullName>
    </submittedName>
</protein>
<accession>A0A921INI1</accession>
<dbReference type="AlphaFoldDB" id="A0A921INI1"/>